<evidence type="ECO:0000313" key="3">
    <source>
        <dbReference type="Proteomes" id="UP000320338"/>
    </source>
</evidence>
<evidence type="ECO:0000256" key="1">
    <source>
        <dbReference type="SAM" id="MobiDB-lite"/>
    </source>
</evidence>
<accession>A0A4Y3WQ02</accession>
<sequence length="43" mass="4258">MTTPVCQVLRAPTAALLAGCATGPTTDARGPPVRVDGHTVTGP</sequence>
<gene>
    <name evidence="2" type="ORF">PHY01_32400</name>
</gene>
<dbReference type="AlphaFoldDB" id="A0A4Y3WQ02"/>
<dbReference type="Proteomes" id="UP000320338">
    <property type="component" value="Unassembled WGS sequence"/>
</dbReference>
<organism evidence="2 3">
    <name type="scientific">Pseudonocardia hydrocarbonoxydans</name>
    <dbReference type="NCBI Taxonomy" id="76726"/>
    <lineage>
        <taxon>Bacteria</taxon>
        <taxon>Bacillati</taxon>
        <taxon>Actinomycetota</taxon>
        <taxon>Actinomycetes</taxon>
        <taxon>Pseudonocardiales</taxon>
        <taxon>Pseudonocardiaceae</taxon>
        <taxon>Pseudonocardia</taxon>
    </lineage>
</organism>
<proteinExistence type="predicted"/>
<evidence type="ECO:0000313" key="2">
    <source>
        <dbReference type="EMBL" id="GEC20957.1"/>
    </source>
</evidence>
<dbReference type="RefSeq" id="WP_281283648.1">
    <property type="nucleotide sequence ID" value="NZ_BAAARZ010000007.1"/>
</dbReference>
<dbReference type="EMBL" id="BJNG01000026">
    <property type="protein sequence ID" value="GEC20957.1"/>
    <property type="molecule type" value="Genomic_DNA"/>
</dbReference>
<name>A0A4Y3WQ02_9PSEU</name>
<comment type="caution">
    <text evidence="2">The sequence shown here is derived from an EMBL/GenBank/DDBJ whole genome shotgun (WGS) entry which is preliminary data.</text>
</comment>
<feature type="region of interest" description="Disordered" evidence="1">
    <location>
        <begin position="22"/>
        <end position="43"/>
    </location>
</feature>
<keyword evidence="3" id="KW-1185">Reference proteome</keyword>
<reference evidence="2 3" key="1">
    <citation type="submission" date="2019-06" db="EMBL/GenBank/DDBJ databases">
        <title>Whole genome shotgun sequence of Pseudonocardia hydrocarbonoxydans NBRC 14498.</title>
        <authorList>
            <person name="Hosoyama A."/>
            <person name="Uohara A."/>
            <person name="Ohji S."/>
            <person name="Ichikawa N."/>
        </authorList>
    </citation>
    <scope>NUCLEOTIDE SEQUENCE [LARGE SCALE GENOMIC DNA]</scope>
    <source>
        <strain evidence="2 3">NBRC 14498</strain>
    </source>
</reference>
<protein>
    <submittedName>
        <fullName evidence="2">Uncharacterized protein</fullName>
    </submittedName>
</protein>